<gene>
    <name evidence="2" type="ORF">H6G03_24340</name>
</gene>
<dbReference type="Proteomes" id="UP000641646">
    <property type="component" value="Unassembled WGS sequence"/>
</dbReference>
<evidence type="ECO:0000313" key="3">
    <source>
        <dbReference type="Proteomes" id="UP000641646"/>
    </source>
</evidence>
<proteinExistence type="predicted"/>
<dbReference type="RefSeq" id="WP_190469999.1">
    <property type="nucleotide sequence ID" value="NZ_JACJPW010000074.1"/>
</dbReference>
<reference evidence="2" key="2">
    <citation type="submission" date="2020-08" db="EMBL/GenBank/DDBJ databases">
        <authorList>
            <person name="Chen M."/>
            <person name="Teng W."/>
            <person name="Zhao L."/>
            <person name="Hu C."/>
            <person name="Zhou Y."/>
            <person name="Han B."/>
            <person name="Song L."/>
            <person name="Shu W."/>
        </authorList>
    </citation>
    <scope>NUCLEOTIDE SEQUENCE</scope>
    <source>
        <strain evidence="2">FACHB-1375</strain>
    </source>
</reference>
<keyword evidence="3" id="KW-1185">Reference proteome</keyword>
<feature type="chain" id="PRO_5037204081" evidence="1">
    <location>
        <begin position="28"/>
        <end position="169"/>
    </location>
</feature>
<dbReference type="EMBL" id="JACJPW010000074">
    <property type="protein sequence ID" value="MBD2184162.1"/>
    <property type="molecule type" value="Genomic_DNA"/>
</dbReference>
<evidence type="ECO:0000313" key="2">
    <source>
        <dbReference type="EMBL" id="MBD2184162.1"/>
    </source>
</evidence>
<keyword evidence="1" id="KW-0732">Signal</keyword>
<evidence type="ECO:0000256" key="1">
    <source>
        <dbReference type="SAM" id="SignalP"/>
    </source>
</evidence>
<dbReference type="AlphaFoldDB" id="A0A926ZJA3"/>
<accession>A0A926ZJA3</accession>
<sequence>MKVKTLLIASAAVLGGAFSIATSPAQAGPAVTNEYSTQLQLIVQPAQNQTEAKGANVSVSGSNLGAVTLPTLNATGAITAGTAAAPTDGSTFSYNASSYVLDAVSATTLNNATGTIAGPAYGIQNITVGGVAGTLAGTITNIGTGTVTAGGQGTVGVLSQTGSMTVFGQ</sequence>
<protein>
    <submittedName>
        <fullName evidence="2">Uncharacterized protein</fullName>
    </submittedName>
</protein>
<name>A0A926ZJA3_9CYAN</name>
<comment type="caution">
    <text evidence="2">The sequence shown here is derived from an EMBL/GenBank/DDBJ whole genome shotgun (WGS) entry which is preliminary data.</text>
</comment>
<reference evidence="2" key="1">
    <citation type="journal article" date="2015" name="ISME J.">
        <title>Draft Genome Sequence of Streptomyces incarnatus NRRL8089, which Produces the Nucleoside Antibiotic Sinefungin.</title>
        <authorList>
            <person name="Oshima K."/>
            <person name="Hattori M."/>
            <person name="Shimizu H."/>
            <person name="Fukuda K."/>
            <person name="Nemoto M."/>
            <person name="Inagaki K."/>
            <person name="Tamura T."/>
        </authorList>
    </citation>
    <scope>NUCLEOTIDE SEQUENCE</scope>
    <source>
        <strain evidence="2">FACHB-1375</strain>
    </source>
</reference>
<feature type="signal peptide" evidence="1">
    <location>
        <begin position="1"/>
        <end position="27"/>
    </location>
</feature>
<organism evidence="2 3">
    <name type="scientific">Aerosakkonema funiforme FACHB-1375</name>
    <dbReference type="NCBI Taxonomy" id="2949571"/>
    <lineage>
        <taxon>Bacteria</taxon>
        <taxon>Bacillati</taxon>
        <taxon>Cyanobacteriota</taxon>
        <taxon>Cyanophyceae</taxon>
        <taxon>Oscillatoriophycideae</taxon>
        <taxon>Aerosakkonematales</taxon>
        <taxon>Aerosakkonemataceae</taxon>
        <taxon>Aerosakkonema</taxon>
    </lineage>
</organism>